<name>A0AAW1S1S4_9CHLO</name>
<feature type="non-terminal residue" evidence="10">
    <location>
        <position position="670"/>
    </location>
</feature>
<evidence type="ECO:0000256" key="7">
    <source>
        <dbReference type="ARBA" id="ARBA00023136"/>
    </source>
</evidence>
<evidence type="ECO:0000256" key="4">
    <source>
        <dbReference type="ARBA" id="ARBA00022741"/>
    </source>
</evidence>
<dbReference type="PANTHER" id="PTHR48041:SF125">
    <property type="entry name" value="ABC TRANSPORTER G FAMILY"/>
    <property type="match status" value="1"/>
</dbReference>
<dbReference type="InterPro" id="IPR050352">
    <property type="entry name" value="ABCG_transporters"/>
</dbReference>
<dbReference type="InterPro" id="IPR003593">
    <property type="entry name" value="AAA+_ATPase"/>
</dbReference>
<feature type="transmembrane region" description="Helical" evidence="8">
    <location>
        <begin position="579"/>
        <end position="597"/>
    </location>
</feature>
<organism evidence="10 11">
    <name type="scientific">Apatococcus fuscideae</name>
    <dbReference type="NCBI Taxonomy" id="2026836"/>
    <lineage>
        <taxon>Eukaryota</taxon>
        <taxon>Viridiplantae</taxon>
        <taxon>Chlorophyta</taxon>
        <taxon>core chlorophytes</taxon>
        <taxon>Trebouxiophyceae</taxon>
        <taxon>Chlorellales</taxon>
        <taxon>Chlorellaceae</taxon>
        <taxon>Apatococcus</taxon>
    </lineage>
</organism>
<evidence type="ECO:0000256" key="8">
    <source>
        <dbReference type="SAM" id="Phobius"/>
    </source>
</evidence>
<proteinExistence type="predicted"/>
<keyword evidence="4" id="KW-0547">Nucleotide-binding</keyword>
<comment type="caution">
    <text evidence="10">The sequence shown here is derived from an EMBL/GenBank/DDBJ whole genome shotgun (WGS) entry which is preliminary data.</text>
</comment>
<dbReference type="AlphaFoldDB" id="A0AAW1S1S4"/>
<dbReference type="Gene3D" id="3.40.50.300">
    <property type="entry name" value="P-loop containing nucleotide triphosphate hydrolases"/>
    <property type="match status" value="1"/>
</dbReference>
<dbReference type="GO" id="GO:0140359">
    <property type="term" value="F:ABC-type transporter activity"/>
    <property type="evidence" value="ECO:0007669"/>
    <property type="project" value="InterPro"/>
</dbReference>
<evidence type="ECO:0000256" key="3">
    <source>
        <dbReference type="ARBA" id="ARBA00022692"/>
    </source>
</evidence>
<feature type="transmembrane region" description="Helical" evidence="8">
    <location>
        <begin position="497"/>
        <end position="515"/>
    </location>
</feature>
<dbReference type="SUPFAM" id="SSF52540">
    <property type="entry name" value="P-loop containing nucleoside triphosphate hydrolases"/>
    <property type="match status" value="1"/>
</dbReference>
<dbReference type="SMART" id="SM00382">
    <property type="entry name" value="AAA"/>
    <property type="match status" value="1"/>
</dbReference>
<keyword evidence="3 8" id="KW-0812">Transmembrane</keyword>
<evidence type="ECO:0000259" key="9">
    <source>
        <dbReference type="PROSITE" id="PS50893"/>
    </source>
</evidence>
<dbReference type="InterPro" id="IPR003439">
    <property type="entry name" value="ABC_transporter-like_ATP-bd"/>
</dbReference>
<dbReference type="Pfam" id="PF00005">
    <property type="entry name" value="ABC_tran"/>
    <property type="match status" value="1"/>
</dbReference>
<dbReference type="InterPro" id="IPR013525">
    <property type="entry name" value="ABC2_TM"/>
</dbReference>
<accession>A0AAW1S1S4</accession>
<keyword evidence="11" id="KW-1185">Reference proteome</keyword>
<dbReference type="PANTHER" id="PTHR48041">
    <property type="entry name" value="ABC TRANSPORTER G FAMILY MEMBER 28"/>
    <property type="match status" value="1"/>
</dbReference>
<dbReference type="GO" id="GO:0016887">
    <property type="term" value="F:ATP hydrolysis activity"/>
    <property type="evidence" value="ECO:0007669"/>
    <property type="project" value="InterPro"/>
</dbReference>
<dbReference type="Proteomes" id="UP001485043">
    <property type="component" value="Unassembled WGS sequence"/>
</dbReference>
<keyword evidence="2" id="KW-0813">Transport</keyword>
<evidence type="ECO:0000256" key="5">
    <source>
        <dbReference type="ARBA" id="ARBA00022840"/>
    </source>
</evidence>
<evidence type="ECO:0000256" key="6">
    <source>
        <dbReference type="ARBA" id="ARBA00022989"/>
    </source>
</evidence>
<dbReference type="EMBL" id="JALJOV010001849">
    <property type="protein sequence ID" value="KAK9839571.1"/>
    <property type="molecule type" value="Genomic_DNA"/>
</dbReference>
<dbReference type="Pfam" id="PF01061">
    <property type="entry name" value="ABC2_membrane"/>
    <property type="match status" value="1"/>
</dbReference>
<evidence type="ECO:0000313" key="11">
    <source>
        <dbReference type="Proteomes" id="UP001485043"/>
    </source>
</evidence>
<feature type="transmembrane region" description="Helical" evidence="8">
    <location>
        <begin position="637"/>
        <end position="656"/>
    </location>
</feature>
<feature type="transmembrane region" description="Helical" evidence="8">
    <location>
        <begin position="609"/>
        <end position="631"/>
    </location>
</feature>
<keyword evidence="5" id="KW-0067">ATP-binding</keyword>
<feature type="transmembrane region" description="Helical" evidence="8">
    <location>
        <begin position="527"/>
        <end position="549"/>
    </location>
</feature>
<sequence length="670" mass="74586">MSHTDDFGSVEVVIDEDSTKAKLKNRTSSRRITLGDSEDLIVKGTDETPVELIPAIPESQRLFLEYHNVCAWVSTSFGPPSLLTTATNFVTGLFKKKDAGDKKPTHRQILFDITGCCRPGEVLALMGPSGSGKTTLLTIMGARAQSHMKKAGDVNFNGQPLNKRMKRQMGFVLQDDLLYESLTVWETLYYAAMLRLPREMSTAEKKLRVDTVIKALGIESTKGTIIGGFFRKGISGGERKRVSIGHELLINPAILLLDEPTSGLDSTTAMRLLTTLRQLAIGGRAVITTIHQPSSRLFQQLDKLLLLSKGHCLYYGQSEQVDTWFDHLGYTLPYKINIADFILDLASADVTKSSRTGEESRQFLIQCSEAYMLRHPTNGFKTVDSELMTLKNAAANLSAKASPGQESAPLEVPWDKAQAPSSRALEVIVDNTGRGGAASTRQTDDGGFMQRWLPFIPYGQPKGAVSRWGAPYHTQLRILFIRSIRTRRFESLSVQDFAQFIVIGLLAGCFWYQRAKPDTVSAAADTLGLLFFQLMFMSFRTLFVALFTFPNEFKMLLKERASGMYRLSAFYFARTASDLPMDFAVPTVFLLIVYWMTGLRPTATAFFENYFTVMFLSLVAQSFGLLLGTILMNPKTAQTIAAILMLAFVLTGGYFVRGIPDWISWIKYLS</sequence>
<keyword evidence="6 8" id="KW-1133">Transmembrane helix</keyword>
<dbReference type="InterPro" id="IPR027417">
    <property type="entry name" value="P-loop_NTPase"/>
</dbReference>
<evidence type="ECO:0000313" key="10">
    <source>
        <dbReference type="EMBL" id="KAK9839571.1"/>
    </source>
</evidence>
<dbReference type="GO" id="GO:0016020">
    <property type="term" value="C:membrane"/>
    <property type="evidence" value="ECO:0007669"/>
    <property type="project" value="UniProtKB-SubCell"/>
</dbReference>
<evidence type="ECO:0000256" key="2">
    <source>
        <dbReference type="ARBA" id="ARBA00022448"/>
    </source>
</evidence>
<feature type="domain" description="ABC transporter" evidence="9">
    <location>
        <begin position="94"/>
        <end position="334"/>
    </location>
</feature>
<keyword evidence="7 8" id="KW-0472">Membrane</keyword>
<reference evidence="10 11" key="1">
    <citation type="journal article" date="2024" name="Nat. Commun.">
        <title>Phylogenomics reveals the evolutionary origins of lichenization in chlorophyte algae.</title>
        <authorList>
            <person name="Puginier C."/>
            <person name="Libourel C."/>
            <person name="Otte J."/>
            <person name="Skaloud P."/>
            <person name="Haon M."/>
            <person name="Grisel S."/>
            <person name="Petersen M."/>
            <person name="Berrin J.G."/>
            <person name="Delaux P.M."/>
            <person name="Dal Grande F."/>
            <person name="Keller J."/>
        </authorList>
    </citation>
    <scope>NUCLEOTIDE SEQUENCE [LARGE SCALE GENOMIC DNA]</scope>
    <source>
        <strain evidence="10 11">SAG 2523</strain>
    </source>
</reference>
<protein>
    <recommendedName>
        <fullName evidence="9">ABC transporter domain-containing protein</fullName>
    </recommendedName>
</protein>
<dbReference type="PROSITE" id="PS50893">
    <property type="entry name" value="ABC_TRANSPORTER_2"/>
    <property type="match status" value="1"/>
</dbReference>
<dbReference type="GO" id="GO:0005524">
    <property type="term" value="F:ATP binding"/>
    <property type="evidence" value="ECO:0007669"/>
    <property type="project" value="UniProtKB-KW"/>
</dbReference>
<comment type="subcellular location">
    <subcellularLocation>
        <location evidence="1">Membrane</location>
        <topology evidence="1">Multi-pass membrane protein</topology>
    </subcellularLocation>
</comment>
<gene>
    <name evidence="10" type="ORF">WJX84_010569</name>
</gene>
<evidence type="ECO:0000256" key="1">
    <source>
        <dbReference type="ARBA" id="ARBA00004141"/>
    </source>
</evidence>